<evidence type="ECO:0000256" key="4">
    <source>
        <dbReference type="ARBA" id="ARBA00022840"/>
    </source>
</evidence>
<dbReference type="SUPFAM" id="SSF47576">
    <property type="entry name" value="Calponin-homology domain, CH-domain"/>
    <property type="match status" value="1"/>
</dbReference>
<keyword evidence="2" id="KW-0493">Microtubule</keyword>
<dbReference type="Pfam" id="PF00225">
    <property type="entry name" value="Kinesin"/>
    <property type="match status" value="1"/>
</dbReference>
<protein>
    <submittedName>
        <fullName evidence="12">Uncharacterized protein</fullName>
    </submittedName>
</protein>
<dbReference type="InterPro" id="IPR001715">
    <property type="entry name" value="CH_dom"/>
</dbReference>
<dbReference type="GO" id="GO:0007018">
    <property type="term" value="P:microtubule-based movement"/>
    <property type="evidence" value="ECO:0007669"/>
    <property type="project" value="InterPro"/>
</dbReference>
<dbReference type="PANTHER" id="PTHR47972">
    <property type="entry name" value="KINESIN-LIKE PROTEIN KLP-3"/>
    <property type="match status" value="1"/>
</dbReference>
<dbReference type="GO" id="GO:0005524">
    <property type="term" value="F:ATP binding"/>
    <property type="evidence" value="ECO:0007669"/>
    <property type="project" value="UniProtKB-UniRule"/>
</dbReference>
<keyword evidence="6 7" id="KW-0505">Motor protein</keyword>
<feature type="compositionally biased region" description="Low complexity" evidence="9">
    <location>
        <begin position="892"/>
        <end position="933"/>
    </location>
</feature>
<dbReference type="PROSITE" id="PS00411">
    <property type="entry name" value="KINESIN_MOTOR_1"/>
    <property type="match status" value="1"/>
</dbReference>
<dbReference type="GO" id="GO:0003777">
    <property type="term" value="F:microtubule motor activity"/>
    <property type="evidence" value="ECO:0007669"/>
    <property type="project" value="InterPro"/>
</dbReference>
<evidence type="ECO:0000256" key="5">
    <source>
        <dbReference type="ARBA" id="ARBA00023054"/>
    </source>
</evidence>
<dbReference type="FunFam" id="3.40.850.10:FF:000044">
    <property type="entry name" value="p-loop containing nucleoside triphosphate hydrolases superfamily protein"/>
    <property type="match status" value="1"/>
</dbReference>
<feature type="domain" description="Calponin-homology (CH)" evidence="10">
    <location>
        <begin position="27"/>
        <end position="134"/>
    </location>
</feature>
<feature type="binding site" evidence="7">
    <location>
        <begin position="604"/>
        <end position="611"/>
    </location>
    <ligand>
        <name>ATP</name>
        <dbReference type="ChEBI" id="CHEBI:30616"/>
    </ligand>
</feature>
<feature type="region of interest" description="Disordered" evidence="9">
    <location>
        <begin position="885"/>
        <end position="944"/>
    </location>
</feature>
<keyword evidence="13" id="KW-1185">Reference proteome</keyword>
<dbReference type="AlphaFoldDB" id="A0AAW1GYE2"/>
<dbReference type="Gene3D" id="1.10.418.10">
    <property type="entry name" value="Calponin-like domain"/>
    <property type="match status" value="1"/>
</dbReference>
<dbReference type="InterPro" id="IPR027417">
    <property type="entry name" value="P-loop_NTPase"/>
</dbReference>
<dbReference type="GO" id="GO:0005874">
    <property type="term" value="C:microtubule"/>
    <property type="evidence" value="ECO:0007669"/>
    <property type="project" value="UniProtKB-KW"/>
</dbReference>
<organism evidence="12 13">
    <name type="scientific">Saponaria officinalis</name>
    <name type="common">Common soapwort</name>
    <name type="synonym">Lychnis saponaria</name>
    <dbReference type="NCBI Taxonomy" id="3572"/>
    <lineage>
        <taxon>Eukaryota</taxon>
        <taxon>Viridiplantae</taxon>
        <taxon>Streptophyta</taxon>
        <taxon>Embryophyta</taxon>
        <taxon>Tracheophyta</taxon>
        <taxon>Spermatophyta</taxon>
        <taxon>Magnoliopsida</taxon>
        <taxon>eudicotyledons</taxon>
        <taxon>Gunneridae</taxon>
        <taxon>Pentapetalae</taxon>
        <taxon>Caryophyllales</taxon>
        <taxon>Caryophyllaceae</taxon>
        <taxon>Caryophylleae</taxon>
        <taxon>Saponaria</taxon>
    </lineage>
</organism>
<feature type="compositionally biased region" description="Basic and acidic residues" evidence="9">
    <location>
        <begin position="1046"/>
        <end position="1058"/>
    </location>
</feature>
<evidence type="ECO:0000256" key="2">
    <source>
        <dbReference type="ARBA" id="ARBA00022701"/>
    </source>
</evidence>
<name>A0AAW1GYE2_SAPOF</name>
<dbReference type="PRINTS" id="PR00380">
    <property type="entry name" value="KINESINHEAVY"/>
</dbReference>
<feature type="region of interest" description="Disordered" evidence="9">
    <location>
        <begin position="960"/>
        <end position="1111"/>
    </location>
</feature>
<evidence type="ECO:0000256" key="3">
    <source>
        <dbReference type="ARBA" id="ARBA00022741"/>
    </source>
</evidence>
<feature type="domain" description="Kinesin motor" evidence="11">
    <location>
        <begin position="521"/>
        <end position="848"/>
    </location>
</feature>
<evidence type="ECO:0000259" key="11">
    <source>
        <dbReference type="PROSITE" id="PS50067"/>
    </source>
</evidence>
<dbReference type="InterPro" id="IPR019821">
    <property type="entry name" value="Kinesin_motor_CS"/>
</dbReference>
<dbReference type="Pfam" id="PF00307">
    <property type="entry name" value="CH"/>
    <property type="match status" value="1"/>
</dbReference>
<dbReference type="PROSITE" id="PS50021">
    <property type="entry name" value="CH"/>
    <property type="match status" value="1"/>
</dbReference>
<evidence type="ECO:0000313" key="12">
    <source>
        <dbReference type="EMBL" id="KAK9668805.1"/>
    </source>
</evidence>
<evidence type="ECO:0000256" key="9">
    <source>
        <dbReference type="SAM" id="MobiDB-lite"/>
    </source>
</evidence>
<evidence type="ECO:0000256" key="1">
    <source>
        <dbReference type="ARBA" id="ARBA00010899"/>
    </source>
</evidence>
<accession>A0AAW1GYE2</accession>
<dbReference type="SUPFAM" id="SSF52540">
    <property type="entry name" value="P-loop containing nucleoside triphosphate hydrolases"/>
    <property type="match status" value="1"/>
</dbReference>
<evidence type="ECO:0000313" key="13">
    <source>
        <dbReference type="Proteomes" id="UP001443914"/>
    </source>
</evidence>
<keyword evidence="5 8" id="KW-0175">Coiled coil</keyword>
<evidence type="ECO:0000256" key="7">
    <source>
        <dbReference type="PROSITE-ProRule" id="PRU00283"/>
    </source>
</evidence>
<dbReference type="SMART" id="SM00129">
    <property type="entry name" value="KISc"/>
    <property type="match status" value="1"/>
</dbReference>
<feature type="coiled-coil region" evidence="8">
    <location>
        <begin position="292"/>
        <end position="433"/>
    </location>
</feature>
<sequence>MMNTSPRFNVKENTFEMVSSPTFDAEVQQRMALLEWINSAVPHFYLSVKASDEELRASLLDGDILSQILQKLKYSSGDEGGDSSPSTESRRNKIQRFITAMSEMGLPSFEITDLEKGSMRPIIDCLLALKEHTKRLFGSPVYNFTDEKRHVLSEIKFQRSYSPLSPDSPTMLLHGGNKFHEVFQTKQGLCADLPATKISEMIKSNSLDNAPTQSLLSVINGILDESIDKKNAEIPQRVACLLRKVVQEIERRIATQGEHLRTQSNLFKAREEKYQSRIKVLEALAKGTSVESEIVMNQLQHLKSERIKLEEKKRSEQQLLEEKKRLEQKEMEVKKMFEQKEMEETKRCQQKMEEKKMFEEREADKLKKLKEETSIEVSMLKQELEKAKRTHELRFQELETEAKQLKSELEQKLQQQEQLLEDSKVKMKELEFNSESKCQSWTKKEHVYEKLMDLQLSGLKDLRRSSLAVKQEMLRTQTTYLQELNHVGAKLKNLAKAAQSYHDVLNENRKLYNELQDLKGNIRVFCRVRPFCPGETKKQSIIEEIGEHGELIVANPAKPKDSLKSFRFNKVYGPMATQAEVFADTQPLIRTILDGYNVCVFAYGQTGSGKTYTMSGPHNVVKEDWGVNFRALDDLFQISEDRKNFFLYEIGVQMIEIYNEQIRDLLSGDGSLKKLGILTTPQPHGLVVPDASMHPVKSTEDVIKLMNIGLENRSVNATAMNERSSRSHSVVTIHVQGTDLKSGATTHGSLHLVDLAGSERVDRSEATGDRLREAQHINKSLSSLGDVIFALAQKSPHVPYRNSKLTQVLQTSLGGRAKTLMFVQVNPDVSSYSETLSTLKFAERVSGVELGAARNNKEGRDVKELTDQMASLKDAMTKKDEAIERLLKDPRSPSFSSKRSPNSLTTKSSPPYNRPSRVSPSSPSARSITSSPRKSSVLTGARRPGILHKSFDSLSEYFDPGPQLAVDEPENEGIRPSRSMSDLKSQKISPDRKSKRPGGVSMDDNMMSNIDDGDGEGDNDDRLSEISDLSAGTDPDGNLEGIVSPERSKSSESSEKRREKPKTRLSPSTRTPTGASRLSQVKTTIKADSALKKPGSGNSSSVTPGSGRRWA</sequence>
<dbReference type="PANTHER" id="PTHR47972:SF14">
    <property type="entry name" value="KINESIN-LIKE PROTEIN KIN-14J"/>
    <property type="match status" value="1"/>
</dbReference>
<dbReference type="Gene3D" id="3.40.850.10">
    <property type="entry name" value="Kinesin motor domain"/>
    <property type="match status" value="1"/>
</dbReference>
<gene>
    <name evidence="12" type="ORF">RND81_13G088100</name>
</gene>
<evidence type="ECO:0000259" key="10">
    <source>
        <dbReference type="PROSITE" id="PS50021"/>
    </source>
</evidence>
<proteinExistence type="inferred from homology"/>
<dbReference type="InterPro" id="IPR036961">
    <property type="entry name" value="Kinesin_motor_dom_sf"/>
</dbReference>
<dbReference type="PROSITE" id="PS50067">
    <property type="entry name" value="KINESIN_MOTOR_2"/>
    <property type="match status" value="1"/>
</dbReference>
<dbReference type="InterPro" id="IPR027640">
    <property type="entry name" value="Kinesin-like_fam"/>
</dbReference>
<feature type="compositionally biased region" description="Polar residues" evidence="9">
    <location>
        <begin position="978"/>
        <end position="988"/>
    </location>
</feature>
<dbReference type="InterPro" id="IPR036872">
    <property type="entry name" value="CH_dom_sf"/>
</dbReference>
<feature type="compositionally biased region" description="Polar residues" evidence="9">
    <location>
        <begin position="1065"/>
        <end position="1083"/>
    </location>
</feature>
<dbReference type="EMBL" id="JBDFQZ010000013">
    <property type="protein sequence ID" value="KAK9668805.1"/>
    <property type="molecule type" value="Genomic_DNA"/>
</dbReference>
<dbReference type="GO" id="GO:0008017">
    <property type="term" value="F:microtubule binding"/>
    <property type="evidence" value="ECO:0007669"/>
    <property type="project" value="InterPro"/>
</dbReference>
<evidence type="ECO:0000256" key="6">
    <source>
        <dbReference type="ARBA" id="ARBA00023175"/>
    </source>
</evidence>
<dbReference type="Proteomes" id="UP001443914">
    <property type="component" value="Unassembled WGS sequence"/>
</dbReference>
<comment type="similarity">
    <text evidence="1">Belongs to the TRAFAC class myosin-kinesin ATPase superfamily. Kinesin family. KIN-14 subfamily.</text>
</comment>
<evidence type="ECO:0000256" key="8">
    <source>
        <dbReference type="SAM" id="Coils"/>
    </source>
</evidence>
<dbReference type="InterPro" id="IPR001752">
    <property type="entry name" value="Kinesin_motor_dom"/>
</dbReference>
<feature type="compositionally biased region" description="Low complexity" evidence="9">
    <location>
        <begin position="1001"/>
        <end position="1010"/>
    </location>
</feature>
<comment type="caution">
    <text evidence="12">The sequence shown here is derived from an EMBL/GenBank/DDBJ whole genome shotgun (WGS) entry which is preliminary data.</text>
</comment>
<keyword evidence="3 7" id="KW-0547">Nucleotide-binding</keyword>
<reference evidence="12" key="1">
    <citation type="submission" date="2024-03" db="EMBL/GenBank/DDBJ databases">
        <title>WGS assembly of Saponaria officinalis var. Norfolk2.</title>
        <authorList>
            <person name="Jenkins J."/>
            <person name="Shu S."/>
            <person name="Grimwood J."/>
            <person name="Barry K."/>
            <person name="Goodstein D."/>
            <person name="Schmutz J."/>
            <person name="Leebens-Mack J."/>
            <person name="Osbourn A."/>
        </authorList>
    </citation>
    <scope>NUCLEOTIDE SEQUENCE [LARGE SCALE GENOMIC DNA]</scope>
    <source>
        <strain evidence="12">JIC</strain>
    </source>
</reference>
<keyword evidence="4 7" id="KW-0067">ATP-binding</keyword>